<dbReference type="EMBL" id="MU865942">
    <property type="protein sequence ID" value="KAK4448564.1"/>
    <property type="molecule type" value="Genomic_DNA"/>
</dbReference>
<dbReference type="GO" id="GO:0016787">
    <property type="term" value="F:hydrolase activity"/>
    <property type="evidence" value="ECO:0007669"/>
    <property type="project" value="UniProtKB-KW"/>
</dbReference>
<keyword evidence="4" id="KW-1133">Transmembrane helix</keyword>
<dbReference type="PANTHER" id="PTHR48081">
    <property type="entry name" value="AB HYDROLASE SUPERFAMILY PROTEIN C4A8.06C"/>
    <property type="match status" value="1"/>
</dbReference>
<comment type="similarity">
    <text evidence="1">Belongs to the 'GDXG' lipolytic enzyme family.</text>
</comment>
<dbReference type="InterPro" id="IPR033140">
    <property type="entry name" value="Lipase_GDXG_put_SER_AS"/>
</dbReference>
<dbReference type="InterPro" id="IPR029058">
    <property type="entry name" value="AB_hydrolase_fold"/>
</dbReference>
<dbReference type="SUPFAM" id="SSF53474">
    <property type="entry name" value="alpha/beta-Hydrolases"/>
    <property type="match status" value="1"/>
</dbReference>
<keyword evidence="4" id="KW-0812">Transmembrane</keyword>
<dbReference type="AlphaFoldDB" id="A0AAV9GII1"/>
<dbReference type="PANTHER" id="PTHR48081:SF2">
    <property type="entry name" value="ALPHA_BETA-HYDROLASE"/>
    <property type="match status" value="1"/>
</dbReference>
<proteinExistence type="inferred from homology"/>
<gene>
    <name evidence="6" type="ORF">QBC34DRAFT_406943</name>
</gene>
<reference evidence="6" key="2">
    <citation type="submission" date="2023-05" db="EMBL/GenBank/DDBJ databases">
        <authorList>
            <consortium name="Lawrence Berkeley National Laboratory"/>
            <person name="Steindorff A."/>
            <person name="Hensen N."/>
            <person name="Bonometti L."/>
            <person name="Westerberg I."/>
            <person name="Brannstrom I.O."/>
            <person name="Guillou S."/>
            <person name="Cros-Aarteil S."/>
            <person name="Calhoun S."/>
            <person name="Haridas S."/>
            <person name="Kuo A."/>
            <person name="Mondo S."/>
            <person name="Pangilinan J."/>
            <person name="Riley R."/>
            <person name="Labutti K."/>
            <person name="Andreopoulos B."/>
            <person name="Lipzen A."/>
            <person name="Chen C."/>
            <person name="Yanf M."/>
            <person name="Daum C."/>
            <person name="Ng V."/>
            <person name="Clum A."/>
            <person name="Ohm R."/>
            <person name="Martin F."/>
            <person name="Silar P."/>
            <person name="Natvig D."/>
            <person name="Lalanne C."/>
            <person name="Gautier V."/>
            <person name="Ament-Velasquez S.L."/>
            <person name="Kruys A."/>
            <person name="Hutchinson M.I."/>
            <person name="Powell A.J."/>
            <person name="Barry K."/>
            <person name="Miller A.N."/>
            <person name="Grigoriev I.V."/>
            <person name="Debuchy R."/>
            <person name="Gladieux P."/>
            <person name="Thoren M.H."/>
            <person name="Johannesson H."/>
        </authorList>
    </citation>
    <scope>NUCLEOTIDE SEQUENCE</scope>
    <source>
        <strain evidence="6">PSN243</strain>
    </source>
</reference>
<sequence>MRKSGKLEPKPKATAKPTMNLGPVSYLDCLVFCILLALNLLWYAGLADTVICVVRALPFLLFELPVSFIRERYLRWPEERSLFVQKATPFEDFVIRCVRYAFANISPQVGCVFFTETVARPFLRFRMFRHGYMRSPVCWMKHAEKSFKGIWVVHDPAQEPDVVIYYVHGGGFVMGTSYFYLEFLMTWLSTLVDSGYKNPAIFALEYTLVPDASYPTQIEEALASYDYVLNVVKDPSIVCVSGDSAGAMLVLSLLLHNPGHKPALALLISPWVTLVSRNTVRTESDYLDMAQLGQYGRLFAGSKVSVDDPLVSPGCCKDSSWWERASPMRGFFITYGAEEVLASEIEDLVDIFNGANVTVETRKELGGIHAWPVASLFLSSRADERLTGLRTMTQKVREVIPSR</sequence>
<evidence type="ECO:0000256" key="2">
    <source>
        <dbReference type="ARBA" id="ARBA00022801"/>
    </source>
</evidence>
<evidence type="ECO:0000256" key="3">
    <source>
        <dbReference type="PROSITE-ProRule" id="PRU10038"/>
    </source>
</evidence>
<evidence type="ECO:0000256" key="1">
    <source>
        <dbReference type="ARBA" id="ARBA00010515"/>
    </source>
</evidence>
<evidence type="ECO:0000313" key="7">
    <source>
        <dbReference type="Proteomes" id="UP001321760"/>
    </source>
</evidence>
<keyword evidence="2 6" id="KW-0378">Hydrolase</keyword>
<accession>A0AAV9GII1</accession>
<protein>
    <submittedName>
        <fullName evidence="6">Alpha/Beta hydrolase protein</fullName>
    </submittedName>
</protein>
<dbReference type="Proteomes" id="UP001321760">
    <property type="component" value="Unassembled WGS sequence"/>
</dbReference>
<dbReference type="Pfam" id="PF07859">
    <property type="entry name" value="Abhydrolase_3"/>
    <property type="match status" value="1"/>
</dbReference>
<reference evidence="6" key="1">
    <citation type="journal article" date="2023" name="Mol. Phylogenet. Evol.">
        <title>Genome-scale phylogeny and comparative genomics of the fungal order Sordariales.</title>
        <authorList>
            <person name="Hensen N."/>
            <person name="Bonometti L."/>
            <person name="Westerberg I."/>
            <person name="Brannstrom I.O."/>
            <person name="Guillou S."/>
            <person name="Cros-Aarteil S."/>
            <person name="Calhoun S."/>
            <person name="Haridas S."/>
            <person name="Kuo A."/>
            <person name="Mondo S."/>
            <person name="Pangilinan J."/>
            <person name="Riley R."/>
            <person name="LaButti K."/>
            <person name="Andreopoulos B."/>
            <person name="Lipzen A."/>
            <person name="Chen C."/>
            <person name="Yan M."/>
            <person name="Daum C."/>
            <person name="Ng V."/>
            <person name="Clum A."/>
            <person name="Steindorff A."/>
            <person name="Ohm R.A."/>
            <person name="Martin F."/>
            <person name="Silar P."/>
            <person name="Natvig D.O."/>
            <person name="Lalanne C."/>
            <person name="Gautier V."/>
            <person name="Ament-Velasquez S.L."/>
            <person name="Kruys A."/>
            <person name="Hutchinson M.I."/>
            <person name="Powell A.J."/>
            <person name="Barry K."/>
            <person name="Miller A.N."/>
            <person name="Grigoriev I.V."/>
            <person name="Debuchy R."/>
            <person name="Gladieux P."/>
            <person name="Hiltunen Thoren M."/>
            <person name="Johannesson H."/>
        </authorList>
    </citation>
    <scope>NUCLEOTIDE SEQUENCE</scope>
    <source>
        <strain evidence="6">PSN243</strain>
    </source>
</reference>
<comment type="caution">
    <text evidence="6">The sequence shown here is derived from an EMBL/GenBank/DDBJ whole genome shotgun (WGS) entry which is preliminary data.</text>
</comment>
<evidence type="ECO:0000313" key="6">
    <source>
        <dbReference type="EMBL" id="KAK4448564.1"/>
    </source>
</evidence>
<keyword evidence="7" id="KW-1185">Reference proteome</keyword>
<dbReference type="InterPro" id="IPR050300">
    <property type="entry name" value="GDXG_lipolytic_enzyme"/>
</dbReference>
<dbReference type="InterPro" id="IPR013094">
    <property type="entry name" value="AB_hydrolase_3"/>
</dbReference>
<feature type="active site" evidence="3">
    <location>
        <position position="244"/>
    </location>
</feature>
<evidence type="ECO:0000259" key="5">
    <source>
        <dbReference type="Pfam" id="PF07859"/>
    </source>
</evidence>
<feature type="domain" description="Alpha/beta hydrolase fold-3" evidence="5">
    <location>
        <begin position="165"/>
        <end position="371"/>
    </location>
</feature>
<keyword evidence="4" id="KW-0472">Membrane</keyword>
<dbReference type="PROSITE" id="PS01174">
    <property type="entry name" value="LIPASE_GDXG_SER"/>
    <property type="match status" value="1"/>
</dbReference>
<name>A0AAV9GII1_9PEZI</name>
<feature type="transmembrane region" description="Helical" evidence="4">
    <location>
        <begin position="21"/>
        <end position="44"/>
    </location>
</feature>
<dbReference type="Gene3D" id="3.40.50.1820">
    <property type="entry name" value="alpha/beta hydrolase"/>
    <property type="match status" value="1"/>
</dbReference>
<organism evidence="6 7">
    <name type="scientific">Podospora aff. communis PSN243</name>
    <dbReference type="NCBI Taxonomy" id="3040156"/>
    <lineage>
        <taxon>Eukaryota</taxon>
        <taxon>Fungi</taxon>
        <taxon>Dikarya</taxon>
        <taxon>Ascomycota</taxon>
        <taxon>Pezizomycotina</taxon>
        <taxon>Sordariomycetes</taxon>
        <taxon>Sordariomycetidae</taxon>
        <taxon>Sordariales</taxon>
        <taxon>Podosporaceae</taxon>
        <taxon>Podospora</taxon>
    </lineage>
</organism>
<evidence type="ECO:0000256" key="4">
    <source>
        <dbReference type="SAM" id="Phobius"/>
    </source>
</evidence>